<protein>
    <submittedName>
        <fullName evidence="1">OsmC family protein</fullName>
    </submittedName>
</protein>
<dbReference type="KEGG" id="camu:CA2015_2961"/>
<reference evidence="1 2" key="1">
    <citation type="submission" date="2015-07" db="EMBL/GenBank/DDBJ databases">
        <authorList>
            <person name="Kim K.M."/>
        </authorList>
    </citation>
    <scope>NUCLEOTIDE SEQUENCE [LARGE SCALE GENOMIC DNA]</scope>
    <source>
        <strain evidence="1 2">KCTC 12363</strain>
    </source>
</reference>
<dbReference type="STRING" id="320787.CA2015_2961"/>
<proteinExistence type="predicted"/>
<dbReference type="OrthoDB" id="9804010at2"/>
<dbReference type="RefSeq" id="WP_048642590.1">
    <property type="nucleotide sequence ID" value="NZ_CAXBGM010000035.1"/>
</dbReference>
<dbReference type="PANTHER" id="PTHR34352:SF1">
    <property type="entry name" value="PROTEIN YHFA"/>
    <property type="match status" value="1"/>
</dbReference>
<dbReference type="InterPro" id="IPR036102">
    <property type="entry name" value="OsmC/Ohrsf"/>
</dbReference>
<dbReference type="Pfam" id="PF02566">
    <property type="entry name" value="OsmC"/>
    <property type="match status" value="1"/>
</dbReference>
<organism evidence="1 2">
    <name type="scientific">Cyclobacterium amurskyense</name>
    <dbReference type="NCBI Taxonomy" id="320787"/>
    <lineage>
        <taxon>Bacteria</taxon>
        <taxon>Pseudomonadati</taxon>
        <taxon>Bacteroidota</taxon>
        <taxon>Cytophagia</taxon>
        <taxon>Cytophagales</taxon>
        <taxon>Cyclobacteriaceae</taxon>
        <taxon>Cyclobacterium</taxon>
    </lineage>
</organism>
<dbReference type="PANTHER" id="PTHR34352">
    <property type="entry name" value="PROTEIN YHFA"/>
    <property type="match status" value="1"/>
</dbReference>
<keyword evidence="2" id="KW-1185">Reference proteome</keyword>
<sequence>MNKKEITLRMIADKEYETINPEGNKVQMDMYDGAEKKFQSPMELLLSGLAGCSAVDAVLMMKKKRKQVDNFEIKAEGIRNDGTPAFYKSIHLHFILTSSDATELEFEKVIKLAVDKYCSVASSLKSEISYSTEIKKPV</sequence>
<evidence type="ECO:0000313" key="1">
    <source>
        <dbReference type="EMBL" id="AKP52366.1"/>
    </source>
</evidence>
<dbReference type="Gene3D" id="3.30.300.20">
    <property type="match status" value="1"/>
</dbReference>
<dbReference type="Proteomes" id="UP000036520">
    <property type="component" value="Chromosome"/>
</dbReference>
<dbReference type="AlphaFoldDB" id="A0A0H4PD44"/>
<accession>A0A0H4PD44</accession>
<dbReference type="EMBL" id="CP012040">
    <property type="protein sequence ID" value="AKP52366.1"/>
    <property type="molecule type" value="Genomic_DNA"/>
</dbReference>
<dbReference type="SUPFAM" id="SSF82784">
    <property type="entry name" value="OsmC-like"/>
    <property type="match status" value="1"/>
</dbReference>
<name>A0A0H4PD44_9BACT</name>
<dbReference type="InterPro" id="IPR015946">
    <property type="entry name" value="KH_dom-like_a/b"/>
</dbReference>
<dbReference type="InterPro" id="IPR003718">
    <property type="entry name" value="OsmC/Ohr_fam"/>
</dbReference>
<gene>
    <name evidence="1" type="ORF">CA2015_2961</name>
</gene>
<evidence type="ECO:0000313" key="2">
    <source>
        <dbReference type="Proteomes" id="UP000036520"/>
    </source>
</evidence>